<evidence type="ECO:0000256" key="1">
    <source>
        <dbReference type="ARBA" id="ARBA00006192"/>
    </source>
</evidence>
<dbReference type="PANTHER" id="PTHR47447">
    <property type="entry name" value="OS03G0856100 PROTEIN"/>
    <property type="match status" value="1"/>
</dbReference>
<reference evidence="5 6" key="1">
    <citation type="submission" date="2021-02" db="EMBL/GenBank/DDBJ databases">
        <title>Variation within the Batrachochytrium salamandrivorans European outbreak.</title>
        <authorList>
            <person name="Kelly M."/>
            <person name="Pasmans F."/>
            <person name="Shea T.P."/>
            <person name="Munoz J.F."/>
            <person name="Carranza S."/>
            <person name="Cuomo C.A."/>
            <person name="Martel A."/>
        </authorList>
    </citation>
    <scope>NUCLEOTIDE SEQUENCE [LARGE SCALE GENOMIC DNA]</scope>
    <source>
        <strain evidence="5 6">AMFP18/2</strain>
    </source>
</reference>
<organism evidence="5 6">
    <name type="scientific">Batrachochytrium salamandrivorans</name>
    <dbReference type="NCBI Taxonomy" id="1357716"/>
    <lineage>
        <taxon>Eukaryota</taxon>
        <taxon>Fungi</taxon>
        <taxon>Fungi incertae sedis</taxon>
        <taxon>Chytridiomycota</taxon>
        <taxon>Chytridiomycota incertae sedis</taxon>
        <taxon>Chytridiomycetes</taxon>
        <taxon>Rhizophydiales</taxon>
        <taxon>Rhizophydiales incertae sedis</taxon>
        <taxon>Batrachochytrium</taxon>
    </lineage>
</organism>
<evidence type="ECO:0000313" key="5">
    <source>
        <dbReference type="EMBL" id="KAH6588865.1"/>
    </source>
</evidence>
<dbReference type="Gene3D" id="1.25.40.10">
    <property type="entry name" value="Tetratricopeptide repeat domain"/>
    <property type="match status" value="1"/>
</dbReference>
<protein>
    <recommendedName>
        <fullName evidence="7">Pentacotripeptide-repeat region of PRORP domain-containing protein</fullName>
    </recommendedName>
</protein>
<keyword evidence="2" id="KW-0677">Repeat</keyword>
<accession>A0ABQ8EYJ6</accession>
<evidence type="ECO:0000256" key="4">
    <source>
        <dbReference type="ARBA" id="ARBA00044511"/>
    </source>
</evidence>
<dbReference type="InterPro" id="IPR002885">
    <property type="entry name" value="PPR_rpt"/>
</dbReference>
<proteinExistence type="inferred from homology"/>
<dbReference type="EMBL" id="JAFCIX010000489">
    <property type="protein sequence ID" value="KAH6588865.1"/>
    <property type="molecule type" value="Genomic_DNA"/>
</dbReference>
<comment type="caution">
    <text evidence="5">The sequence shown here is derived from an EMBL/GenBank/DDBJ whole genome shotgun (WGS) entry which is preliminary data.</text>
</comment>
<evidence type="ECO:0000256" key="2">
    <source>
        <dbReference type="ARBA" id="ARBA00022737"/>
    </source>
</evidence>
<evidence type="ECO:0000313" key="6">
    <source>
        <dbReference type="Proteomes" id="UP001648503"/>
    </source>
</evidence>
<dbReference type="InterPro" id="IPR011990">
    <property type="entry name" value="TPR-like_helical_dom_sf"/>
</dbReference>
<gene>
    <name evidence="5" type="ORF">BASA50_010434</name>
</gene>
<evidence type="ECO:0000256" key="3">
    <source>
        <dbReference type="ARBA" id="ARBA00044493"/>
    </source>
</evidence>
<name>A0ABQ8EYJ6_9FUNG</name>
<comment type="similarity">
    <text evidence="1">Belongs to the CCM1 family.</text>
</comment>
<sequence length="438" mass="48687">MPVGAALMATRLWSPIPRHPKRCFSSSDDSQLYNLLTQRFLKKLGSIQHDNTSPVVPSATRSAAKVSALWEEYSDLISQSLESSSLSIPLHRRLFYIVHNTPIADPENMAPKVVVLERIIERLGRGATSFQYEQMAHLLAKQNDMHRLIGLFNRMHSLNIPASASVYAILIQALVSHDELKSAMALFTCMRTTWAAALPFTHLSTPYGTLMLPSPRNYPSHPSEDTILPPPNWAIFGILASEYARRGDHVNVDALVAALKTSKLKIMPSLFHTIIDSFVRRRMFSAAVASHHQFVTISGGSSCFVVPDLLYLKNICVSLAHVRKTEEALELLSQYSRNSSKEDGLPVPVQLYTFLMSACAKHQQPDAGLATLQHFEKFDGRLAPLLSFCESLASIAEKCDRVDVLKEVHIISCNHKLLNRSAILSGVFSRAFPCEVDA</sequence>
<dbReference type="PANTHER" id="PTHR47447:SF17">
    <property type="entry name" value="OS12G0638900 PROTEIN"/>
    <property type="match status" value="1"/>
</dbReference>
<comment type="function">
    <text evidence="3">Regulates mitochondrial small subunit maturation by controlling 15S rRNA 5'-end processing. Localizes to the 5' precursor of the 15S rRNA in a position that is subsequently occupied by mS47 in the mature yeast mtSSU. Uses structure and sequence-specific RNA recognition, binding to a single-stranded region of the precursor and specifically recognizing bases -6 to -1. The exchange of Ccm1 for mS47 is coupled to the irreversible removal of precursor rRNA that is accompanied by conformational changes of the mitoribosomal proteins uS5m and mS26. These conformational changes signal completion of 5'-end rRNA processing through protection of the mature 5'-end of the 15S rRNA and stabilization of mS47. The removal of the 5' precursor together with the dissociation of Ccm1 may be catalyzed by the 5'-3' exoribonuclease Pet127. Involved in the specific removal of group I introns in mitochondrial encoded transcripts.</text>
</comment>
<dbReference type="Pfam" id="PF01535">
    <property type="entry name" value="PPR"/>
    <property type="match status" value="1"/>
</dbReference>
<evidence type="ECO:0008006" key="7">
    <source>
        <dbReference type="Google" id="ProtNLM"/>
    </source>
</evidence>
<comment type="subunit">
    <text evidence="4">Binds to mitochondrial small subunit 15S rRNA.</text>
</comment>
<dbReference type="Proteomes" id="UP001648503">
    <property type="component" value="Unassembled WGS sequence"/>
</dbReference>
<keyword evidence="6" id="KW-1185">Reference proteome</keyword>